<dbReference type="Proteomes" id="UP000053477">
    <property type="component" value="Unassembled WGS sequence"/>
</dbReference>
<feature type="region of interest" description="Disordered" evidence="1">
    <location>
        <begin position="236"/>
        <end position="258"/>
    </location>
</feature>
<gene>
    <name evidence="2" type="ORF">SCHPADRAFT_989431</name>
</gene>
<feature type="compositionally biased region" description="Basic and acidic residues" evidence="1">
    <location>
        <begin position="238"/>
        <end position="247"/>
    </location>
</feature>
<feature type="compositionally biased region" description="Basic and acidic residues" evidence="1">
    <location>
        <begin position="358"/>
        <end position="372"/>
    </location>
</feature>
<name>A0A0H2RIK4_9AGAM</name>
<evidence type="ECO:0000313" key="3">
    <source>
        <dbReference type="Proteomes" id="UP000053477"/>
    </source>
</evidence>
<dbReference type="InParanoid" id="A0A0H2RIK4"/>
<dbReference type="AlphaFoldDB" id="A0A0H2RIK4"/>
<feature type="region of interest" description="Disordered" evidence="1">
    <location>
        <begin position="352"/>
        <end position="372"/>
    </location>
</feature>
<proteinExistence type="predicted"/>
<accession>A0A0H2RIK4</accession>
<evidence type="ECO:0000313" key="2">
    <source>
        <dbReference type="EMBL" id="KLO04676.1"/>
    </source>
</evidence>
<sequence>MSGLCLPRKSPPQYLRATRRVVSKSTHARPSITKEREAPLWSQSVDRVGRRVKALNAKFGRERWRGWREMREIVLRRLGDLDHDARRSRRVEIEASTPPGIAGTDKTEQEDIWKVVQHAGDRSVDPPKLSDAVHTIQGLSLNISLALRARDDASTSNHRNAYLVSEDRRESSRNIVQARHSPGIAILRDVEVFDFPIYLQAKSAVTPLLRRRDKNDNAENSSMDSASARAAVCCQHQGSREGRDGNVSRRRRWGQVTQRAEDSARNLLPFYAKNLWSVHSPYGKSEPSNARKIALETTLGAEKKVRRLRKVSEMFKLNEWTHKPLAEPQPRDLRERSKTFACCKRSSVVPLDPASGHLQERQKIKENWDASE</sequence>
<reference evidence="2 3" key="1">
    <citation type="submission" date="2015-04" db="EMBL/GenBank/DDBJ databases">
        <title>Complete genome sequence of Schizopora paradoxa KUC8140, a cosmopolitan wood degrader in East Asia.</title>
        <authorList>
            <consortium name="DOE Joint Genome Institute"/>
            <person name="Min B."/>
            <person name="Park H."/>
            <person name="Jang Y."/>
            <person name="Kim J.-J."/>
            <person name="Kim K.H."/>
            <person name="Pangilinan J."/>
            <person name="Lipzen A."/>
            <person name="Riley R."/>
            <person name="Grigoriev I.V."/>
            <person name="Spatafora J.W."/>
            <person name="Choi I.-G."/>
        </authorList>
    </citation>
    <scope>NUCLEOTIDE SEQUENCE [LARGE SCALE GENOMIC DNA]</scope>
    <source>
        <strain evidence="2 3">KUC8140</strain>
    </source>
</reference>
<protein>
    <submittedName>
        <fullName evidence="2">Uncharacterized protein</fullName>
    </submittedName>
</protein>
<organism evidence="2 3">
    <name type="scientific">Schizopora paradoxa</name>
    <dbReference type="NCBI Taxonomy" id="27342"/>
    <lineage>
        <taxon>Eukaryota</taxon>
        <taxon>Fungi</taxon>
        <taxon>Dikarya</taxon>
        <taxon>Basidiomycota</taxon>
        <taxon>Agaricomycotina</taxon>
        <taxon>Agaricomycetes</taxon>
        <taxon>Hymenochaetales</taxon>
        <taxon>Schizoporaceae</taxon>
        <taxon>Schizopora</taxon>
    </lineage>
</organism>
<dbReference type="EMBL" id="KQ086465">
    <property type="protein sequence ID" value="KLO04676.1"/>
    <property type="molecule type" value="Genomic_DNA"/>
</dbReference>
<keyword evidence="3" id="KW-1185">Reference proteome</keyword>
<evidence type="ECO:0000256" key="1">
    <source>
        <dbReference type="SAM" id="MobiDB-lite"/>
    </source>
</evidence>